<feature type="region of interest" description="Disordered" evidence="1">
    <location>
        <begin position="246"/>
        <end position="271"/>
    </location>
</feature>
<feature type="region of interest" description="Disordered" evidence="1">
    <location>
        <begin position="707"/>
        <end position="732"/>
    </location>
</feature>
<comment type="caution">
    <text evidence="3">The sequence shown here is derived from an EMBL/GenBank/DDBJ whole genome shotgun (WGS) entry which is preliminary data.</text>
</comment>
<organism evidence="3 4">
    <name type="scientific">Bursaphelenchus okinawaensis</name>
    <dbReference type="NCBI Taxonomy" id="465554"/>
    <lineage>
        <taxon>Eukaryota</taxon>
        <taxon>Metazoa</taxon>
        <taxon>Ecdysozoa</taxon>
        <taxon>Nematoda</taxon>
        <taxon>Chromadorea</taxon>
        <taxon>Rhabditida</taxon>
        <taxon>Tylenchina</taxon>
        <taxon>Tylenchomorpha</taxon>
        <taxon>Aphelenchoidea</taxon>
        <taxon>Aphelenchoididae</taxon>
        <taxon>Bursaphelenchus</taxon>
    </lineage>
</organism>
<name>A0A811LN95_9BILA</name>
<dbReference type="EMBL" id="CAJFDH010000006">
    <property type="protein sequence ID" value="CAD5229215.1"/>
    <property type="molecule type" value="Genomic_DNA"/>
</dbReference>
<accession>A0A811LN95</accession>
<feature type="compositionally biased region" description="Basic residues" evidence="1">
    <location>
        <begin position="251"/>
        <end position="262"/>
    </location>
</feature>
<dbReference type="OrthoDB" id="5821209at2759"/>
<dbReference type="EMBL" id="CAJFCW020000006">
    <property type="protein sequence ID" value="CAG9126031.1"/>
    <property type="molecule type" value="Genomic_DNA"/>
</dbReference>
<reference evidence="3" key="1">
    <citation type="submission" date="2020-09" db="EMBL/GenBank/DDBJ databases">
        <authorList>
            <person name="Kikuchi T."/>
        </authorList>
    </citation>
    <scope>NUCLEOTIDE SEQUENCE</scope>
    <source>
        <strain evidence="3">SH1</strain>
    </source>
</reference>
<sequence length="753" mass="84897">MIPKPPDWTVWGLALLLLNSAIASPVKRQVTLDDLIHTALSFVKPIFDTSRPLQESPGVVKKNAYQGREVAVLGAPTLLQSSDSPICRGNSQICKFISCTAHNFKYDESFANLNLAAQLVQDPKMRKVISQNPEAVTSVCREQGLSHEQCRIFSKGFQLIDRFMNTIEKPVEEPTTEEPLEPMLEPINDSPEPYPSPPSLPAGSHTWSTRVKSIDTRSMPIGRDPPANRTMMKSTIHKTPSLGAMTVAPRKGNRAPHARNPRPTKYSTAQTTRRPVIARPPKPQIEEEYEEYEDDDLLQKRNLKIGVDDSPTNSYLMLISKLLLLSTGLLFVSAVPNLSSTPEEQLSQKPSLNDARPNEALSFISRFMQNGGIMNMVSKMLNLADQKQQADQVKKEMEEPPQSAFSIDSSPSQIDDSKQWKSVLLGPRGLLTEIFNQVKDKMQNQYNEDMHKINTKVQQEQQQDMSPEQLNFAKVFETFMQKAGKGNFDEPLPELPFIGICNRLNCGDIYKAVDEFRKSDFFSNFQTAMSLIHDPKGWDIIGKVLENPELIEDFTKHKVDTTDIKTDELSGFGTDFSPSIDGTAEHVGKELPQISSNLDYYSAVEKVKPEDEDYVDVEEKHKSETKSMANGAQKTEFASKMFKEEPLPMISENIDEYEVHVDKEETIKLDKEETVVNKNMKVDKEDTIGLEEKISNENLIPNTIQTTTTQTSTTVKLQQTTPKPPAPPVEPVKMVPSRNFRRNDDYYAMYYDA</sequence>
<evidence type="ECO:0000256" key="2">
    <source>
        <dbReference type="SAM" id="SignalP"/>
    </source>
</evidence>
<feature type="region of interest" description="Disordered" evidence="1">
    <location>
        <begin position="172"/>
        <end position="208"/>
    </location>
</feature>
<evidence type="ECO:0000313" key="3">
    <source>
        <dbReference type="EMBL" id="CAD5229215.1"/>
    </source>
</evidence>
<evidence type="ECO:0000313" key="4">
    <source>
        <dbReference type="Proteomes" id="UP000614601"/>
    </source>
</evidence>
<feature type="chain" id="PRO_5035681926" evidence="2">
    <location>
        <begin position="24"/>
        <end position="753"/>
    </location>
</feature>
<dbReference type="Proteomes" id="UP000783686">
    <property type="component" value="Unassembled WGS sequence"/>
</dbReference>
<keyword evidence="4" id="KW-1185">Reference proteome</keyword>
<feature type="compositionally biased region" description="Low complexity" evidence="1">
    <location>
        <begin position="707"/>
        <end position="721"/>
    </location>
</feature>
<feature type="region of interest" description="Disordered" evidence="1">
    <location>
        <begin position="388"/>
        <end position="414"/>
    </location>
</feature>
<evidence type="ECO:0000256" key="1">
    <source>
        <dbReference type="SAM" id="MobiDB-lite"/>
    </source>
</evidence>
<keyword evidence="2" id="KW-0732">Signal</keyword>
<feature type="compositionally biased region" description="Low complexity" evidence="1">
    <location>
        <begin position="181"/>
        <end position="191"/>
    </location>
</feature>
<dbReference type="Proteomes" id="UP000614601">
    <property type="component" value="Unassembled WGS sequence"/>
</dbReference>
<proteinExistence type="predicted"/>
<dbReference type="AlphaFoldDB" id="A0A811LN95"/>
<feature type="signal peptide" evidence="2">
    <location>
        <begin position="1"/>
        <end position="23"/>
    </location>
</feature>
<gene>
    <name evidence="3" type="ORF">BOKJ2_LOCUS13274</name>
</gene>
<protein>
    <submittedName>
        <fullName evidence="3">Uncharacterized protein</fullName>
    </submittedName>
</protein>